<dbReference type="Gene3D" id="3.60.10.10">
    <property type="entry name" value="Endonuclease/exonuclease/phosphatase"/>
    <property type="match status" value="1"/>
</dbReference>
<dbReference type="Proteomes" id="UP001633002">
    <property type="component" value="Unassembled WGS sequence"/>
</dbReference>
<dbReference type="EMBL" id="JBJQOH010000008">
    <property type="protein sequence ID" value="KAL3677276.1"/>
    <property type="molecule type" value="Genomic_DNA"/>
</dbReference>
<gene>
    <name evidence="1" type="ORF">R1sor_027224</name>
</gene>
<evidence type="ECO:0008006" key="3">
    <source>
        <dbReference type="Google" id="ProtNLM"/>
    </source>
</evidence>
<dbReference type="Gene3D" id="3.30.70.1820">
    <property type="entry name" value="L1 transposable element, RRM domain"/>
    <property type="match status" value="1"/>
</dbReference>
<dbReference type="AlphaFoldDB" id="A0ABD3GHA2"/>
<name>A0ABD3GHA2_9MARC</name>
<dbReference type="InterPro" id="IPR036691">
    <property type="entry name" value="Endo/exonu/phosph_ase_sf"/>
</dbReference>
<dbReference type="SUPFAM" id="SSF56219">
    <property type="entry name" value="DNase I-like"/>
    <property type="match status" value="1"/>
</dbReference>
<comment type="caution">
    <text evidence="1">The sequence shown here is derived from an EMBL/GenBank/DDBJ whole genome shotgun (WGS) entry which is preliminary data.</text>
</comment>
<protein>
    <recommendedName>
        <fullName evidence="3">Endonuclease/exonuclease/phosphatase domain-containing protein</fullName>
    </recommendedName>
</protein>
<reference evidence="1 2" key="1">
    <citation type="submission" date="2024-09" db="EMBL/GenBank/DDBJ databases">
        <title>Chromosome-scale assembly of Riccia sorocarpa.</title>
        <authorList>
            <person name="Paukszto L."/>
        </authorList>
    </citation>
    <scope>NUCLEOTIDE SEQUENCE [LARGE SCALE GENOMIC DNA]</scope>
    <source>
        <strain evidence="1">LP-2024</strain>
        <tissue evidence="1">Aerial parts of the thallus</tissue>
    </source>
</reference>
<sequence length="670" mass="76352">MGADQKTDVIREVGKAKDAQMDLATSLTAQVCHLQEGQTSVTKALDQTVNSFTEKVRLQLKEQCQEFSTRTDQLKEVVQVKETSPVDLTQVQGLMDEKLRSYADVTRQSQTTFYQEQDRERKARQVRSKNLRIVGLPEVEGDDAREVVMRFFDETLRLPTVNIEQAARIGRNERGGRTILVRFGTGESREEVLRNRNLLRGKQIWLDPDLTPIQMEEKKVEMQKVKEAAAAGWVAFLRNGLQNEKKSIQGRGFGGIAIWVRDGLDIETQVERVDKNKQFVCISIKTPRSSVTGFLVVAYFAPWKAPVYSYLDTDIGDPFMELTNTVLELREKGLVWITGDFNRRTGVEQGLELRDEADVRWHREDPISDWVRNSEDVGRNGLSESFTRFVNSAGMTILNGTHRFVGTHHFTCKTPTGASVVDYLLASREARESVLEFSFTPFLPESDHRALCFTISGFSVQRRVKKHRHSQSILLEGTFKEYEQKLAVHLVGRDLSAEEVAILLAKTAKEAFKPCPEGRQSWFDSECCEARRRALAVPEADHPQTFKTYKNLIRAKKRRACYERQLVLQEEFKRNPRSFWGRLRETRPETELNHADLCSYVEKLYFFPEADTMPITSGPGCRFTEEEVDACLRQMALGKAGDLNGLKLEMLRWGGGGGSKAAIHFDTSFQ</sequence>
<accession>A0ABD3GHA2</accession>
<proteinExistence type="predicted"/>
<evidence type="ECO:0000313" key="2">
    <source>
        <dbReference type="Proteomes" id="UP001633002"/>
    </source>
</evidence>
<organism evidence="1 2">
    <name type="scientific">Riccia sorocarpa</name>
    <dbReference type="NCBI Taxonomy" id="122646"/>
    <lineage>
        <taxon>Eukaryota</taxon>
        <taxon>Viridiplantae</taxon>
        <taxon>Streptophyta</taxon>
        <taxon>Embryophyta</taxon>
        <taxon>Marchantiophyta</taxon>
        <taxon>Marchantiopsida</taxon>
        <taxon>Marchantiidae</taxon>
        <taxon>Marchantiales</taxon>
        <taxon>Ricciaceae</taxon>
        <taxon>Riccia</taxon>
    </lineage>
</organism>
<evidence type="ECO:0000313" key="1">
    <source>
        <dbReference type="EMBL" id="KAL3677276.1"/>
    </source>
</evidence>
<keyword evidence="2" id="KW-1185">Reference proteome</keyword>